<dbReference type="InterPro" id="IPR015943">
    <property type="entry name" value="WD40/YVTN_repeat-like_dom_sf"/>
</dbReference>
<reference evidence="2 3" key="1">
    <citation type="journal article" date="2018" name="Biotechnol. Adv.">
        <title>Improved genomic resources and new bioinformatic workflow for the carcinogenic parasite Clonorchis sinensis: Biotechnological implications.</title>
        <authorList>
            <person name="Wang D."/>
            <person name="Korhonen P.K."/>
            <person name="Gasser R.B."/>
            <person name="Young N.D."/>
        </authorList>
    </citation>
    <scope>NUCLEOTIDE SEQUENCE [LARGE SCALE GENOMIC DNA]</scope>
    <source>
        <strain evidence="2">Cs-k2</strain>
    </source>
</reference>
<dbReference type="AlphaFoldDB" id="A0A8T1MSI2"/>
<sequence>MNSGDESSSTSTFPLSEEEIADENEVNVEFTKTEKYKEGDREVTPLNDDWHTCETARLDTTQSLESEAMVVRLSPDYSFCAVGLANGDIRLFHLNGTRKTGLTVRLKDPGETLPCTDIRFFHNIPSATSSEMQCILCSYASGFVRLWNYTLPSSRTALKTTWKEYVFREDENDDRGKQDANHILCLSISFDNRRFITGGKDAYIRVYEKGWSNECRLLRPKIHSFESLGHTSRITALVYHPRGKEDRRYLPIFISASWDDSIQVWHDQQGSSLWQIYGTYVAGNDGLDIDPTKNIILTCSWRRENSLVQLWPFPDFLIEGEGEITERENVSYKRPLSRFVYEPLKQVTRGYVAKFDAHYKLILYAGSNKNLVSILDIENNTVVAEVTHLDNGVYSGAVFRDPETPNQLLIIYTSGKGVSLGKINMNT</sequence>
<feature type="region of interest" description="Disordered" evidence="1">
    <location>
        <begin position="1"/>
        <end position="26"/>
    </location>
</feature>
<dbReference type="InterPro" id="IPR036322">
    <property type="entry name" value="WD40_repeat_dom_sf"/>
</dbReference>
<evidence type="ECO:0000256" key="1">
    <source>
        <dbReference type="SAM" id="MobiDB-lite"/>
    </source>
</evidence>
<keyword evidence="3" id="KW-1185">Reference proteome</keyword>
<name>A0A8T1MSI2_CLOSI</name>
<accession>A0A8T1MSI2</accession>
<evidence type="ECO:0000313" key="3">
    <source>
        <dbReference type="Proteomes" id="UP000286415"/>
    </source>
</evidence>
<organism evidence="2 3">
    <name type="scientific">Clonorchis sinensis</name>
    <name type="common">Chinese liver fluke</name>
    <dbReference type="NCBI Taxonomy" id="79923"/>
    <lineage>
        <taxon>Eukaryota</taxon>
        <taxon>Metazoa</taxon>
        <taxon>Spiralia</taxon>
        <taxon>Lophotrochozoa</taxon>
        <taxon>Platyhelminthes</taxon>
        <taxon>Trematoda</taxon>
        <taxon>Digenea</taxon>
        <taxon>Opisthorchiida</taxon>
        <taxon>Opisthorchiata</taxon>
        <taxon>Opisthorchiidae</taxon>
        <taxon>Clonorchis</taxon>
    </lineage>
</organism>
<dbReference type="SUPFAM" id="SSF50978">
    <property type="entry name" value="WD40 repeat-like"/>
    <property type="match status" value="1"/>
</dbReference>
<feature type="compositionally biased region" description="Acidic residues" evidence="1">
    <location>
        <begin position="16"/>
        <end position="26"/>
    </location>
</feature>
<dbReference type="PANTHER" id="PTHR47822:SF2">
    <property type="entry name" value="F-BOX AND WD-40 DOMAIN PROTEIN 7"/>
    <property type="match status" value="1"/>
</dbReference>
<dbReference type="InterPro" id="IPR001680">
    <property type="entry name" value="WD40_rpt"/>
</dbReference>
<comment type="caution">
    <text evidence="2">The sequence shown here is derived from an EMBL/GenBank/DDBJ whole genome shotgun (WGS) entry which is preliminary data.</text>
</comment>
<gene>
    <name evidence="2" type="ORF">CSKR_103919</name>
</gene>
<reference evidence="2 3" key="2">
    <citation type="journal article" date="2021" name="Genomics">
        <title>High-quality reference genome for Clonorchis sinensis.</title>
        <authorList>
            <person name="Young N.D."/>
            <person name="Stroehlein A.J."/>
            <person name="Kinkar L."/>
            <person name="Wang T."/>
            <person name="Sohn W.M."/>
            <person name="Chang B.C.H."/>
            <person name="Kaur P."/>
            <person name="Weisz D."/>
            <person name="Dudchenko O."/>
            <person name="Aiden E.L."/>
            <person name="Korhonen P.K."/>
            <person name="Gasser R.B."/>
        </authorList>
    </citation>
    <scope>NUCLEOTIDE SEQUENCE [LARGE SCALE GENOMIC DNA]</scope>
    <source>
        <strain evidence="2">Cs-k2</strain>
    </source>
</reference>
<proteinExistence type="predicted"/>
<dbReference type="EMBL" id="NIRI02000042">
    <property type="protein sequence ID" value="KAG5451825.1"/>
    <property type="molecule type" value="Genomic_DNA"/>
</dbReference>
<dbReference type="Proteomes" id="UP000286415">
    <property type="component" value="Unassembled WGS sequence"/>
</dbReference>
<dbReference type="PANTHER" id="PTHR47822">
    <property type="entry name" value="CARBOHYDRATE BINDING DOMAIN CONTAINING PROTEIN"/>
    <property type="match status" value="1"/>
</dbReference>
<dbReference type="Gene3D" id="2.130.10.10">
    <property type="entry name" value="YVTN repeat-like/Quinoprotein amine dehydrogenase"/>
    <property type="match status" value="1"/>
</dbReference>
<protein>
    <submittedName>
        <fullName evidence="2">Uncharacterized protein</fullName>
    </submittedName>
</protein>
<dbReference type="Pfam" id="PF00400">
    <property type="entry name" value="WD40"/>
    <property type="match status" value="2"/>
</dbReference>
<dbReference type="SMART" id="SM00320">
    <property type="entry name" value="WD40"/>
    <property type="match status" value="4"/>
</dbReference>
<evidence type="ECO:0000313" key="2">
    <source>
        <dbReference type="EMBL" id="KAG5451825.1"/>
    </source>
</evidence>
<dbReference type="OrthoDB" id="10251741at2759"/>
<feature type="compositionally biased region" description="Polar residues" evidence="1">
    <location>
        <begin position="1"/>
        <end position="14"/>
    </location>
</feature>